<evidence type="ECO:0000259" key="1">
    <source>
        <dbReference type="SMART" id="SM00421"/>
    </source>
</evidence>
<dbReference type="Proteomes" id="UP001597213">
    <property type="component" value="Unassembled WGS sequence"/>
</dbReference>
<gene>
    <name evidence="2" type="ORF">ACFSCT_19200</name>
</gene>
<reference evidence="3" key="1">
    <citation type="journal article" date="2019" name="Int. J. Syst. Evol. Microbiol.">
        <title>The Global Catalogue of Microorganisms (GCM) 10K type strain sequencing project: providing services to taxonomists for standard genome sequencing and annotation.</title>
        <authorList>
            <consortium name="The Broad Institute Genomics Platform"/>
            <consortium name="The Broad Institute Genome Sequencing Center for Infectious Disease"/>
            <person name="Wu L."/>
            <person name="Ma J."/>
        </authorList>
    </citation>
    <scope>NUCLEOTIDE SEQUENCE [LARGE SCALE GENOMIC DNA]</scope>
    <source>
        <strain evidence="3">CCUG 56029</strain>
    </source>
</reference>
<accession>A0ABW4RD54</accession>
<dbReference type="InterPro" id="IPR016032">
    <property type="entry name" value="Sig_transdc_resp-reg_C-effctor"/>
</dbReference>
<dbReference type="SMART" id="SM00421">
    <property type="entry name" value="HTH_LUXR"/>
    <property type="match status" value="1"/>
</dbReference>
<name>A0ABW4RD54_9RHOB</name>
<dbReference type="InterPro" id="IPR000792">
    <property type="entry name" value="Tscrpt_reg_LuxR_C"/>
</dbReference>
<dbReference type="EMBL" id="JBHUEN010000053">
    <property type="protein sequence ID" value="MFD1883844.1"/>
    <property type="molecule type" value="Genomic_DNA"/>
</dbReference>
<evidence type="ECO:0000313" key="2">
    <source>
        <dbReference type="EMBL" id="MFD1883844.1"/>
    </source>
</evidence>
<protein>
    <submittedName>
        <fullName evidence="2">Helix-turn-helix transcriptional regulator</fullName>
    </submittedName>
</protein>
<keyword evidence="3" id="KW-1185">Reference proteome</keyword>
<dbReference type="SUPFAM" id="SSF46894">
    <property type="entry name" value="C-terminal effector domain of the bipartite response regulators"/>
    <property type="match status" value="1"/>
</dbReference>
<sequence length="384" mass="40641">MTSDLIDRIYEAAFLPETWPDVLDRLARATGSASGALLVFDSPDSPPRFKSSALTHDALEEFVATDQWRSSQRVPALFPELLSGRLSWFFYLTDHVSRFAGGPGDSVGTALARLGLGEQIVTLIPAPGDAAVCFTLERRVQDGRHAPATVDLLNDLRPHLARAGLIGARLRLERAQAAVAAMEALGVPAAALSGDGRVLSTNAGFAAVEAWIRPAAFGKLFIAADEANRLFQTIIETARNGNEPLVRSVPIRAEDGRAVAVVHLLPLRRSAHDVFSGADNLLIVSPVKASLGVPSGKILTALFDLAPSEARLAAALAEGKSLKHAAGEMRISVGSARTYLSRIFEKTATNQQSQLVALLKSAQPLGPGGRDVFAPGTADGHGRS</sequence>
<evidence type="ECO:0000313" key="3">
    <source>
        <dbReference type="Proteomes" id="UP001597213"/>
    </source>
</evidence>
<dbReference type="InterPro" id="IPR036388">
    <property type="entry name" value="WH-like_DNA-bd_sf"/>
</dbReference>
<feature type="domain" description="HTH luxR-type" evidence="1">
    <location>
        <begin position="302"/>
        <end position="359"/>
    </location>
</feature>
<comment type="caution">
    <text evidence="2">The sequence shown here is derived from an EMBL/GenBank/DDBJ whole genome shotgun (WGS) entry which is preliminary data.</text>
</comment>
<organism evidence="2 3">
    <name type="scientific">Paracoccus pacificus</name>
    <dbReference type="NCBI Taxonomy" id="1463598"/>
    <lineage>
        <taxon>Bacteria</taxon>
        <taxon>Pseudomonadati</taxon>
        <taxon>Pseudomonadota</taxon>
        <taxon>Alphaproteobacteria</taxon>
        <taxon>Rhodobacterales</taxon>
        <taxon>Paracoccaceae</taxon>
        <taxon>Paracoccus</taxon>
    </lineage>
</organism>
<dbReference type="RefSeq" id="WP_379145505.1">
    <property type="nucleotide sequence ID" value="NZ_JBHUEN010000053.1"/>
</dbReference>
<dbReference type="Gene3D" id="1.10.10.10">
    <property type="entry name" value="Winged helix-like DNA-binding domain superfamily/Winged helix DNA-binding domain"/>
    <property type="match status" value="1"/>
</dbReference>
<proteinExistence type="predicted"/>